<dbReference type="SMART" id="SM00671">
    <property type="entry name" value="SEL1"/>
    <property type="match status" value="5"/>
</dbReference>
<feature type="chain" id="PRO_5036404943" description="Sel1 repeat family protein" evidence="1">
    <location>
        <begin position="21"/>
        <end position="216"/>
    </location>
</feature>
<proteinExistence type="predicted"/>
<evidence type="ECO:0000313" key="2">
    <source>
        <dbReference type="EMBL" id="MBB4349183.1"/>
    </source>
</evidence>
<keyword evidence="1" id="KW-0732">Signal</keyword>
<evidence type="ECO:0000256" key="1">
    <source>
        <dbReference type="SAM" id="SignalP"/>
    </source>
</evidence>
<evidence type="ECO:0000313" key="3">
    <source>
        <dbReference type="EMBL" id="MBB4412596.1"/>
    </source>
</evidence>
<dbReference type="Gene3D" id="1.25.40.10">
    <property type="entry name" value="Tetratricopeptide repeat domain"/>
    <property type="match status" value="1"/>
</dbReference>
<dbReference type="Pfam" id="PF08238">
    <property type="entry name" value="Sel1"/>
    <property type="match status" value="5"/>
</dbReference>
<sequence>MKRLIAVIVIWLAATNAAFSDSARITWEWYNAAEMHQGRKAAGPADQRLAAHYFRLAADKGNIAAAYKLGEIFENGQGLAPDPIQAFQWYMKAAARNDKHGQLKVGWCYQKGIAVAADPAIAAIWYRVAAENDNIWGYHMLAFMLADGEGIKKDVALARRYFERSLPKTNDHWAKWKLAQLIEAEDPKRAKLLLKEAAEAGNAQAAEELKRIDLKP</sequence>
<dbReference type="InterPro" id="IPR050767">
    <property type="entry name" value="Sel1_AlgK"/>
</dbReference>
<dbReference type="SUPFAM" id="SSF81901">
    <property type="entry name" value="HCP-like"/>
    <property type="match status" value="1"/>
</dbReference>
<dbReference type="EMBL" id="JACIGW010000002">
    <property type="protein sequence ID" value="MBB4349183.1"/>
    <property type="molecule type" value="Genomic_DNA"/>
</dbReference>
<reference evidence="5 6" key="1">
    <citation type="submission" date="2020-08" db="EMBL/GenBank/DDBJ databases">
        <title>Genomic Encyclopedia of Type Strains, Phase IV (KMG-V): Genome sequencing to study the core and pangenomes of soil and plant-associated prokaryotes.</title>
        <authorList>
            <person name="Whitman W."/>
        </authorList>
    </citation>
    <scope>NUCLEOTIDE SEQUENCE [LARGE SCALE GENOMIC DNA]</scope>
    <source>
        <strain evidence="3 6">SEMIA 444</strain>
        <strain evidence="2 5">SEMIA 448</strain>
        <strain evidence="4 7">SEMIA 452</strain>
    </source>
</reference>
<feature type="signal peptide" evidence="1">
    <location>
        <begin position="1"/>
        <end position="20"/>
    </location>
</feature>
<dbReference type="Proteomes" id="UP000520770">
    <property type="component" value="Unassembled WGS sequence"/>
</dbReference>
<dbReference type="InterPro" id="IPR011990">
    <property type="entry name" value="TPR-like_helical_dom_sf"/>
</dbReference>
<evidence type="ECO:0008006" key="8">
    <source>
        <dbReference type="Google" id="ProtNLM"/>
    </source>
</evidence>
<comment type="caution">
    <text evidence="2">The sequence shown here is derived from an EMBL/GenBank/DDBJ whole genome shotgun (WGS) entry which is preliminary data.</text>
</comment>
<dbReference type="PANTHER" id="PTHR11102:SF160">
    <property type="entry name" value="ERAD-ASSOCIATED E3 UBIQUITIN-PROTEIN LIGASE COMPONENT HRD3"/>
    <property type="match status" value="1"/>
</dbReference>
<dbReference type="RefSeq" id="WP_183823973.1">
    <property type="nucleotide sequence ID" value="NZ_JACIGW010000002.1"/>
</dbReference>
<organism evidence="2 5">
    <name type="scientific">Aliirhizobium cellulosilyticum</name>
    <dbReference type="NCBI Taxonomy" id="393664"/>
    <lineage>
        <taxon>Bacteria</taxon>
        <taxon>Pseudomonadati</taxon>
        <taxon>Pseudomonadota</taxon>
        <taxon>Alphaproteobacteria</taxon>
        <taxon>Hyphomicrobiales</taxon>
        <taxon>Rhizobiaceae</taxon>
        <taxon>Aliirhizobium</taxon>
    </lineage>
</organism>
<name>A0A7W6S9Y6_9HYPH</name>
<dbReference type="EMBL" id="JACIHM010000004">
    <property type="protein sequence ID" value="MBB4447228.1"/>
    <property type="molecule type" value="Genomic_DNA"/>
</dbReference>
<protein>
    <recommendedName>
        <fullName evidence="8">Sel1 repeat family protein</fullName>
    </recommendedName>
</protein>
<dbReference type="PANTHER" id="PTHR11102">
    <property type="entry name" value="SEL-1-LIKE PROTEIN"/>
    <property type="match status" value="1"/>
</dbReference>
<accession>A0A7W6S9Y6</accession>
<dbReference type="AlphaFoldDB" id="A0A7W6S9Y6"/>
<evidence type="ECO:0000313" key="7">
    <source>
        <dbReference type="Proteomes" id="UP000576087"/>
    </source>
</evidence>
<evidence type="ECO:0000313" key="4">
    <source>
        <dbReference type="EMBL" id="MBB4447228.1"/>
    </source>
</evidence>
<dbReference type="EMBL" id="JACIGY010000004">
    <property type="protein sequence ID" value="MBB4412596.1"/>
    <property type="molecule type" value="Genomic_DNA"/>
</dbReference>
<dbReference type="Proteomes" id="UP000524535">
    <property type="component" value="Unassembled WGS sequence"/>
</dbReference>
<dbReference type="Proteomes" id="UP000576087">
    <property type="component" value="Unassembled WGS sequence"/>
</dbReference>
<evidence type="ECO:0000313" key="5">
    <source>
        <dbReference type="Proteomes" id="UP000520770"/>
    </source>
</evidence>
<dbReference type="InterPro" id="IPR006597">
    <property type="entry name" value="Sel1-like"/>
</dbReference>
<keyword evidence="6" id="KW-1185">Reference proteome</keyword>
<evidence type="ECO:0000313" key="6">
    <source>
        <dbReference type="Proteomes" id="UP000524535"/>
    </source>
</evidence>
<gene>
    <name evidence="3" type="ORF">GGE31_003110</name>
    <name evidence="2" type="ORF">GGE33_002925</name>
    <name evidence="4" type="ORF">GGE35_003051</name>
</gene>